<evidence type="ECO:0000313" key="3">
    <source>
        <dbReference type="Proteomes" id="UP000268014"/>
    </source>
</evidence>
<keyword evidence="3" id="KW-1185">Reference proteome</keyword>
<dbReference type="EMBL" id="UZAF01017595">
    <property type="protein sequence ID" value="VDO43137.1"/>
    <property type="molecule type" value="Genomic_DNA"/>
</dbReference>
<dbReference type="WBParaSite" id="HPLM_0001154601-mRNA-1">
    <property type="protein sequence ID" value="HPLM_0001154601-mRNA-1"/>
    <property type="gene ID" value="HPLM_0001154601"/>
</dbReference>
<evidence type="ECO:0000313" key="4">
    <source>
        <dbReference type="WBParaSite" id="HPLM_0001154601-mRNA-1"/>
    </source>
</evidence>
<dbReference type="AlphaFoldDB" id="A0A0N4WKE2"/>
<accession>A0A0N4WKE2</accession>
<feature type="signal peptide" evidence="1">
    <location>
        <begin position="1"/>
        <end position="18"/>
    </location>
</feature>
<dbReference type="Proteomes" id="UP000268014">
    <property type="component" value="Unassembled WGS sequence"/>
</dbReference>
<gene>
    <name evidence="2" type="ORF">HPLM_LOCUS11538</name>
</gene>
<evidence type="ECO:0000313" key="2">
    <source>
        <dbReference type="EMBL" id="VDO43137.1"/>
    </source>
</evidence>
<keyword evidence="1" id="KW-0732">Signal</keyword>
<name>A0A0N4WKE2_HAEPC</name>
<proteinExistence type="predicted"/>
<reference evidence="4" key="1">
    <citation type="submission" date="2017-02" db="UniProtKB">
        <authorList>
            <consortium name="WormBaseParasite"/>
        </authorList>
    </citation>
    <scope>IDENTIFICATION</scope>
</reference>
<organism evidence="4">
    <name type="scientific">Haemonchus placei</name>
    <name type="common">Barber's pole worm</name>
    <dbReference type="NCBI Taxonomy" id="6290"/>
    <lineage>
        <taxon>Eukaryota</taxon>
        <taxon>Metazoa</taxon>
        <taxon>Ecdysozoa</taxon>
        <taxon>Nematoda</taxon>
        <taxon>Chromadorea</taxon>
        <taxon>Rhabditida</taxon>
        <taxon>Rhabditina</taxon>
        <taxon>Rhabditomorpha</taxon>
        <taxon>Strongyloidea</taxon>
        <taxon>Trichostrongylidae</taxon>
        <taxon>Haemonchus</taxon>
    </lineage>
</organism>
<protein>
    <submittedName>
        <fullName evidence="4">SCP domain-containing protein</fullName>
    </submittedName>
</protein>
<sequence length="221" mass="25394">MKSQTAFLLLSSLFLVDGRDEFEERKQFHEQLCRKRPSLSKCSEPFTKSTYEKELMDHHEKGRSSLEMTAARAFAARSAVKRESPWNDVDEDAEYEYYLWKKYRRAKLRQRLLEDRFECDFASSSPFSDNCTNKQISEAVHLFITITTTTERIRITTDQAMDTGNSVTITGHQSMAVDTAMGILRMVVPVMAMDILHMEAMVTHHMAATVVAMEEACSIWG</sequence>
<feature type="chain" id="PRO_5043123802" evidence="1">
    <location>
        <begin position="19"/>
        <end position="221"/>
    </location>
</feature>
<dbReference type="OrthoDB" id="5865840at2759"/>
<reference evidence="2 3" key="2">
    <citation type="submission" date="2018-11" db="EMBL/GenBank/DDBJ databases">
        <authorList>
            <consortium name="Pathogen Informatics"/>
        </authorList>
    </citation>
    <scope>NUCLEOTIDE SEQUENCE [LARGE SCALE GENOMIC DNA]</scope>
    <source>
        <strain evidence="2 3">MHpl1</strain>
    </source>
</reference>
<evidence type="ECO:0000256" key="1">
    <source>
        <dbReference type="SAM" id="SignalP"/>
    </source>
</evidence>